<proteinExistence type="predicted"/>
<dbReference type="Proteomes" id="UP001597318">
    <property type="component" value="Unassembled WGS sequence"/>
</dbReference>
<reference evidence="3" key="1">
    <citation type="journal article" date="2019" name="Int. J. Syst. Evol. Microbiol.">
        <title>The Global Catalogue of Microorganisms (GCM) 10K type strain sequencing project: providing services to taxonomists for standard genome sequencing and annotation.</title>
        <authorList>
            <consortium name="The Broad Institute Genomics Platform"/>
            <consortium name="The Broad Institute Genome Sequencing Center for Infectious Disease"/>
            <person name="Wu L."/>
            <person name="Ma J."/>
        </authorList>
    </citation>
    <scope>NUCLEOTIDE SEQUENCE [LARGE SCALE GENOMIC DNA]</scope>
    <source>
        <strain evidence="3">CGMCC 1.15474</strain>
    </source>
</reference>
<evidence type="ECO:0000259" key="1">
    <source>
        <dbReference type="Pfam" id="PF02036"/>
    </source>
</evidence>
<organism evidence="2 3">
    <name type="scientific">Metabacillus endolithicus</name>
    <dbReference type="NCBI Taxonomy" id="1535204"/>
    <lineage>
        <taxon>Bacteria</taxon>
        <taxon>Bacillati</taxon>
        <taxon>Bacillota</taxon>
        <taxon>Bacilli</taxon>
        <taxon>Bacillales</taxon>
        <taxon>Bacillaceae</taxon>
        <taxon>Metabacillus</taxon>
    </lineage>
</organism>
<evidence type="ECO:0000313" key="2">
    <source>
        <dbReference type="EMBL" id="MFD2215940.1"/>
    </source>
</evidence>
<keyword evidence="3" id="KW-1185">Reference proteome</keyword>
<dbReference type="SUPFAM" id="SSF55718">
    <property type="entry name" value="SCP-like"/>
    <property type="match status" value="1"/>
</dbReference>
<evidence type="ECO:0000313" key="3">
    <source>
        <dbReference type="Proteomes" id="UP001597318"/>
    </source>
</evidence>
<dbReference type="EMBL" id="JBHUIK010000005">
    <property type="protein sequence ID" value="MFD2215940.1"/>
    <property type="molecule type" value="Genomic_DNA"/>
</dbReference>
<comment type="caution">
    <text evidence="2">The sequence shown here is derived from an EMBL/GenBank/DDBJ whole genome shotgun (WGS) entry which is preliminary data.</text>
</comment>
<accession>A0ABW5C4U1</accession>
<dbReference type="InterPro" id="IPR036527">
    <property type="entry name" value="SCP2_sterol-bd_dom_sf"/>
</dbReference>
<gene>
    <name evidence="2" type="ORF">ACFSKK_19830</name>
</gene>
<dbReference type="Gene3D" id="3.30.1050.10">
    <property type="entry name" value="SCP2 sterol-binding domain"/>
    <property type="match status" value="1"/>
</dbReference>
<protein>
    <submittedName>
        <fullName evidence="2">SCP2 sterol-binding domain-containing protein</fullName>
    </submittedName>
</protein>
<sequence>MFLTTFVSSLNKGNLITPILLKRKLIVEFRSTDKGSYFLELSSSESKLLSIQPVTVDFVIEGEESDLEEVFLHPVSLKQLISFGKLSIKGSYRDFLRLEALIKLI</sequence>
<dbReference type="Pfam" id="PF02036">
    <property type="entry name" value="SCP2"/>
    <property type="match status" value="1"/>
</dbReference>
<dbReference type="InterPro" id="IPR003033">
    <property type="entry name" value="SCP2_sterol-bd_dom"/>
</dbReference>
<dbReference type="RefSeq" id="WP_247345655.1">
    <property type="nucleotide sequence ID" value="NZ_CP095550.1"/>
</dbReference>
<name>A0ABW5C4U1_9BACI</name>
<feature type="domain" description="SCP2" evidence="1">
    <location>
        <begin position="27"/>
        <end position="103"/>
    </location>
</feature>